<proteinExistence type="predicted"/>
<name>A0A084AQM3_STACB</name>
<organism evidence="1 2">
    <name type="scientific">Stachybotrys chartarum (strain CBS 109288 / IBT 7711)</name>
    <name type="common">Toxic black mold</name>
    <name type="synonym">Stilbospora chartarum</name>
    <dbReference type="NCBI Taxonomy" id="1280523"/>
    <lineage>
        <taxon>Eukaryota</taxon>
        <taxon>Fungi</taxon>
        <taxon>Dikarya</taxon>
        <taxon>Ascomycota</taxon>
        <taxon>Pezizomycotina</taxon>
        <taxon>Sordariomycetes</taxon>
        <taxon>Hypocreomycetidae</taxon>
        <taxon>Hypocreales</taxon>
        <taxon>Stachybotryaceae</taxon>
        <taxon>Stachybotrys</taxon>
    </lineage>
</organism>
<dbReference type="AlphaFoldDB" id="A0A084AQM3"/>
<dbReference type="Proteomes" id="UP000028045">
    <property type="component" value="Unassembled WGS sequence"/>
</dbReference>
<accession>A0A084AQM3</accession>
<dbReference type="HOGENOM" id="CLU_034878_0_0_1"/>
<evidence type="ECO:0000313" key="1">
    <source>
        <dbReference type="EMBL" id="KEY67602.1"/>
    </source>
</evidence>
<dbReference type="EMBL" id="KL648609">
    <property type="protein sequence ID" value="KEY67602.1"/>
    <property type="molecule type" value="Genomic_DNA"/>
</dbReference>
<keyword evidence="2" id="KW-1185">Reference proteome</keyword>
<protein>
    <recommendedName>
        <fullName evidence="3">Heterokaryon incompatibility domain-containing protein</fullName>
    </recommendedName>
</protein>
<sequence>MRLLEARHLRFKEFHQGHISPYAILSHTWGDDEISFHSFSTPLPEPRQATQRSSLRVRRRFKMGLNVSLLAWNIYAGDRVAGCISKPEISLSHSALRSALRMVCGIEHPWRPRPNWDTPLDDEWWFKIRPERTGCLGSILAPSPAGFRDCRDIAAVHLPDGWSLNTASLSATLPMSEGDEPYMLLPCRPSPDSDIFIAVPVKSVGSTYQRLERAVKFVTEDRWFQWPQQRICLDASWASPSLRTTPRAHSFFLNSVHHSTEVVEIQSSTTWAIARSTPNMYHCRITTCPGLKQAVIWLKQSRSSRSLSQHSVTYFAMVIQVVERLTISERLLAWRKNEDTLECYFSEPCPNYEALDVLERLTAATCKSRRFRLPLYYLRGSVNRKRLFGQTMLYVDIKSEIFDWSWLDRVPATDAIFMLTIWQGLFAFDKTGFREATSLAVCERFRQQVVMGVPLPKFLQELQLSNIQLYYFFMSMNFWYHMTPLTSCFVPRWTSLLKRLKVPLGLGFGVVIIGLDLYPRESAALFLKEREQSEQDFDTSDMLKFYGTGNIGDADYASHEKLTSMVED</sequence>
<evidence type="ECO:0000313" key="2">
    <source>
        <dbReference type="Proteomes" id="UP000028045"/>
    </source>
</evidence>
<evidence type="ECO:0008006" key="3">
    <source>
        <dbReference type="Google" id="ProtNLM"/>
    </source>
</evidence>
<reference evidence="1 2" key="1">
    <citation type="journal article" date="2014" name="BMC Genomics">
        <title>Comparative genome sequencing reveals chemotype-specific gene clusters in the toxigenic black mold Stachybotrys.</title>
        <authorList>
            <person name="Semeiks J."/>
            <person name="Borek D."/>
            <person name="Otwinowski Z."/>
            <person name="Grishin N.V."/>
        </authorList>
    </citation>
    <scope>NUCLEOTIDE SEQUENCE [LARGE SCALE GENOMIC DNA]</scope>
    <source>
        <strain evidence="2">CBS 109288 / IBT 7711</strain>
    </source>
</reference>
<gene>
    <name evidence="1" type="ORF">S7711_08274</name>
</gene>